<feature type="signal peptide" evidence="1">
    <location>
        <begin position="1"/>
        <end position="32"/>
    </location>
</feature>
<keyword evidence="1" id="KW-0732">Signal</keyword>
<sequence>MANAIYCYATCPIPPLHPLSLVLLVLAGEVTSNGEDRAVRAGMKVLMVTVCVGEIRGDDSVLRRD</sequence>
<evidence type="ECO:0000313" key="3">
    <source>
        <dbReference type="Proteomes" id="UP000324222"/>
    </source>
</evidence>
<organism evidence="2 3">
    <name type="scientific">Portunus trituberculatus</name>
    <name type="common">Swimming crab</name>
    <name type="synonym">Neptunus trituberculatus</name>
    <dbReference type="NCBI Taxonomy" id="210409"/>
    <lineage>
        <taxon>Eukaryota</taxon>
        <taxon>Metazoa</taxon>
        <taxon>Ecdysozoa</taxon>
        <taxon>Arthropoda</taxon>
        <taxon>Crustacea</taxon>
        <taxon>Multicrustacea</taxon>
        <taxon>Malacostraca</taxon>
        <taxon>Eumalacostraca</taxon>
        <taxon>Eucarida</taxon>
        <taxon>Decapoda</taxon>
        <taxon>Pleocyemata</taxon>
        <taxon>Brachyura</taxon>
        <taxon>Eubrachyura</taxon>
        <taxon>Portunoidea</taxon>
        <taxon>Portunidae</taxon>
        <taxon>Portuninae</taxon>
        <taxon>Portunus</taxon>
    </lineage>
</organism>
<dbReference type="EMBL" id="VSRR010134833">
    <property type="protein sequence ID" value="MPD03138.1"/>
    <property type="molecule type" value="Genomic_DNA"/>
</dbReference>
<reference evidence="2 3" key="1">
    <citation type="submission" date="2019-05" db="EMBL/GenBank/DDBJ databases">
        <title>Another draft genome of Portunus trituberculatus and its Hox gene families provides insights of decapod evolution.</title>
        <authorList>
            <person name="Jeong J.-H."/>
            <person name="Song I."/>
            <person name="Kim S."/>
            <person name="Choi T."/>
            <person name="Kim D."/>
            <person name="Ryu S."/>
            <person name="Kim W."/>
        </authorList>
    </citation>
    <scope>NUCLEOTIDE SEQUENCE [LARGE SCALE GENOMIC DNA]</scope>
    <source>
        <tissue evidence="2">Muscle</tissue>
    </source>
</reference>
<keyword evidence="3" id="KW-1185">Reference proteome</keyword>
<evidence type="ECO:0000256" key="1">
    <source>
        <dbReference type="SAM" id="SignalP"/>
    </source>
</evidence>
<feature type="chain" id="PRO_5023138605" evidence="1">
    <location>
        <begin position="33"/>
        <end position="65"/>
    </location>
</feature>
<name>A0A5B7KCX2_PORTR</name>
<comment type="caution">
    <text evidence="2">The sequence shown here is derived from an EMBL/GenBank/DDBJ whole genome shotgun (WGS) entry which is preliminary data.</text>
</comment>
<gene>
    <name evidence="2" type="ORF">E2C01_098761</name>
</gene>
<protein>
    <submittedName>
        <fullName evidence="2">Uncharacterized protein</fullName>
    </submittedName>
</protein>
<dbReference type="AlphaFoldDB" id="A0A5B7KCX2"/>
<evidence type="ECO:0000313" key="2">
    <source>
        <dbReference type="EMBL" id="MPD03138.1"/>
    </source>
</evidence>
<dbReference type="Proteomes" id="UP000324222">
    <property type="component" value="Unassembled WGS sequence"/>
</dbReference>
<proteinExistence type="predicted"/>
<accession>A0A5B7KCX2</accession>